<dbReference type="OrthoDB" id="112749at2759"/>
<sequence length="231" mass="25498">MDLEAKISLLSTQSDTGTPENNTASTSAFIPTPYCYNMLEHPSAAQERSTLNSARASGDHSVSKLTNSLMVHLSHGLAYTVGSALGCSPPSQQECLAAFVAPNKVGLTAGARAWSKHAHRSGGSETNAVGWWGTPSGPVATINECALLLFWRTMSAVSWRNLHWLPHSVLVYEMRMPEGYGMRWSQDQNSLLDDDGKIMDEKLDQLEERMWTFRGFVEPMMENGHETGWKH</sequence>
<dbReference type="EMBL" id="MLYV02000121">
    <property type="protein sequence ID" value="PSS35522.1"/>
    <property type="molecule type" value="Genomic_DNA"/>
</dbReference>
<evidence type="ECO:0000313" key="2">
    <source>
        <dbReference type="Proteomes" id="UP000186601"/>
    </source>
</evidence>
<evidence type="ECO:0000313" key="1">
    <source>
        <dbReference type="EMBL" id="PSS35522.1"/>
    </source>
</evidence>
<gene>
    <name evidence="1" type="ORF">PHLCEN_2v1516</name>
</gene>
<keyword evidence="2" id="KW-1185">Reference proteome</keyword>
<dbReference type="PANTHER" id="PTHR34204:SF2">
    <property type="entry name" value="RNA-BINDING ASCH DOMAIN PROTEIN"/>
    <property type="match status" value="1"/>
</dbReference>
<reference evidence="1 2" key="1">
    <citation type="submission" date="2018-02" db="EMBL/GenBank/DDBJ databases">
        <title>Genome sequence of the basidiomycete white-rot fungus Phlebia centrifuga.</title>
        <authorList>
            <person name="Granchi Z."/>
            <person name="Peng M."/>
            <person name="de Vries R.P."/>
            <person name="Hilden K."/>
            <person name="Makela M.R."/>
            <person name="Grigoriev I."/>
            <person name="Riley R."/>
        </authorList>
    </citation>
    <scope>NUCLEOTIDE SEQUENCE [LARGE SCALE GENOMIC DNA]</scope>
    <source>
        <strain evidence="1 2">FBCC195</strain>
    </source>
</reference>
<comment type="caution">
    <text evidence="1">The sequence shown here is derived from an EMBL/GenBank/DDBJ whole genome shotgun (WGS) entry which is preliminary data.</text>
</comment>
<dbReference type="PANTHER" id="PTHR34204">
    <property type="entry name" value="RNA-BINDING ASCH DOMAIN PROTEIN"/>
    <property type="match status" value="1"/>
</dbReference>
<accession>A0A2R6RZQ8</accession>
<name>A0A2R6RZQ8_9APHY</name>
<proteinExistence type="predicted"/>
<organism evidence="1 2">
    <name type="scientific">Hermanssonia centrifuga</name>
    <dbReference type="NCBI Taxonomy" id="98765"/>
    <lineage>
        <taxon>Eukaryota</taxon>
        <taxon>Fungi</taxon>
        <taxon>Dikarya</taxon>
        <taxon>Basidiomycota</taxon>
        <taxon>Agaricomycotina</taxon>
        <taxon>Agaricomycetes</taxon>
        <taxon>Polyporales</taxon>
        <taxon>Meruliaceae</taxon>
        <taxon>Hermanssonia</taxon>
    </lineage>
</organism>
<dbReference type="Proteomes" id="UP000186601">
    <property type="component" value="Unassembled WGS sequence"/>
</dbReference>
<protein>
    <submittedName>
        <fullName evidence="1">Uncharacterized protein</fullName>
    </submittedName>
</protein>
<dbReference type="AlphaFoldDB" id="A0A2R6RZQ8"/>